<reference evidence="15" key="2">
    <citation type="journal article" date="2007" name="PLoS Biol.">
        <title>Survey sequencing and comparative analysis of the elephant shark (Callorhinchus milii) genome.</title>
        <authorList>
            <person name="Venkatesh B."/>
            <person name="Kirkness E.F."/>
            <person name="Loh Y.H."/>
            <person name="Halpern A.L."/>
            <person name="Lee A.P."/>
            <person name="Johnson J."/>
            <person name="Dandona N."/>
            <person name="Viswanathan L.D."/>
            <person name="Tay A."/>
            <person name="Venter J.C."/>
            <person name="Strausberg R.L."/>
            <person name="Brenner S."/>
        </authorList>
    </citation>
    <scope>NUCLEOTIDE SEQUENCE [LARGE SCALE GENOMIC DNA]</scope>
</reference>
<protein>
    <recommendedName>
        <fullName evidence="2">non-specific serine/threonine protein kinase</fullName>
        <ecNumber evidence="2">2.7.11.1</ecNumber>
    </recommendedName>
</protein>
<dbReference type="Proteomes" id="UP000314986">
    <property type="component" value="Unassembled WGS sequence"/>
</dbReference>
<dbReference type="InterPro" id="IPR011009">
    <property type="entry name" value="Kinase-like_dom_sf"/>
</dbReference>
<feature type="compositionally biased region" description="Basic and acidic residues" evidence="11">
    <location>
        <begin position="422"/>
        <end position="431"/>
    </location>
</feature>
<dbReference type="STRING" id="7868.ENSCMIP00000027746"/>
<comment type="catalytic activity">
    <reaction evidence="9">
        <text>L-threonyl-[protein] + ATP = O-phospho-L-threonyl-[protein] + ADP + H(+)</text>
        <dbReference type="Rhea" id="RHEA:46608"/>
        <dbReference type="Rhea" id="RHEA-COMP:11060"/>
        <dbReference type="Rhea" id="RHEA-COMP:11605"/>
        <dbReference type="ChEBI" id="CHEBI:15378"/>
        <dbReference type="ChEBI" id="CHEBI:30013"/>
        <dbReference type="ChEBI" id="CHEBI:30616"/>
        <dbReference type="ChEBI" id="CHEBI:61977"/>
        <dbReference type="ChEBI" id="CHEBI:456216"/>
        <dbReference type="EC" id="2.7.11.1"/>
    </reaction>
</comment>
<dbReference type="PROSITE" id="PS51158">
    <property type="entry name" value="ALPHA_KINASE"/>
    <property type="match status" value="1"/>
</dbReference>
<keyword evidence="4" id="KW-0808">Transferase</keyword>
<dbReference type="Gene3D" id="2.60.40.10">
    <property type="entry name" value="Immunoglobulins"/>
    <property type="match status" value="2"/>
</dbReference>
<dbReference type="SMART" id="SM00811">
    <property type="entry name" value="Alpha_kinase"/>
    <property type="match status" value="1"/>
</dbReference>
<organism evidence="14 15">
    <name type="scientific">Callorhinchus milii</name>
    <name type="common">Ghost shark</name>
    <dbReference type="NCBI Taxonomy" id="7868"/>
    <lineage>
        <taxon>Eukaryota</taxon>
        <taxon>Metazoa</taxon>
        <taxon>Chordata</taxon>
        <taxon>Craniata</taxon>
        <taxon>Vertebrata</taxon>
        <taxon>Chondrichthyes</taxon>
        <taxon>Holocephali</taxon>
        <taxon>Chimaeriformes</taxon>
        <taxon>Callorhinchidae</taxon>
        <taxon>Callorhinchus</taxon>
    </lineage>
</organism>
<evidence type="ECO:0000256" key="5">
    <source>
        <dbReference type="ARBA" id="ARBA00022737"/>
    </source>
</evidence>
<evidence type="ECO:0000256" key="10">
    <source>
        <dbReference type="ARBA" id="ARBA00048679"/>
    </source>
</evidence>
<comment type="catalytic activity">
    <reaction evidence="10">
        <text>L-seryl-[protein] + ATP = O-phospho-L-seryl-[protein] + ADP + H(+)</text>
        <dbReference type="Rhea" id="RHEA:17989"/>
        <dbReference type="Rhea" id="RHEA-COMP:9863"/>
        <dbReference type="Rhea" id="RHEA-COMP:11604"/>
        <dbReference type="ChEBI" id="CHEBI:15378"/>
        <dbReference type="ChEBI" id="CHEBI:29999"/>
        <dbReference type="ChEBI" id="CHEBI:30616"/>
        <dbReference type="ChEBI" id="CHEBI:83421"/>
        <dbReference type="ChEBI" id="CHEBI:456216"/>
        <dbReference type="EC" id="2.7.11.1"/>
    </reaction>
</comment>
<dbReference type="SMART" id="SM00408">
    <property type="entry name" value="IGc2"/>
    <property type="match status" value="2"/>
</dbReference>
<evidence type="ECO:0000256" key="6">
    <source>
        <dbReference type="ARBA" id="ARBA00022777"/>
    </source>
</evidence>
<feature type="region of interest" description="Disordered" evidence="11">
    <location>
        <begin position="137"/>
        <end position="214"/>
    </location>
</feature>
<keyword evidence="6" id="KW-0418">Kinase</keyword>
<dbReference type="InterPro" id="IPR007110">
    <property type="entry name" value="Ig-like_dom"/>
</dbReference>
<feature type="region of interest" description="Disordered" evidence="11">
    <location>
        <begin position="286"/>
        <end position="379"/>
    </location>
</feature>
<dbReference type="OMA" id="RMEAKTH"/>
<feature type="compositionally biased region" description="Polar residues" evidence="11">
    <location>
        <begin position="802"/>
        <end position="828"/>
    </location>
</feature>
<evidence type="ECO:0000256" key="7">
    <source>
        <dbReference type="ARBA" id="ARBA00023157"/>
    </source>
</evidence>
<keyword evidence="7" id="KW-1015">Disulfide bond</keyword>
<evidence type="ECO:0000256" key="2">
    <source>
        <dbReference type="ARBA" id="ARBA00012513"/>
    </source>
</evidence>
<evidence type="ECO:0000259" key="13">
    <source>
        <dbReference type="PROSITE" id="PS51158"/>
    </source>
</evidence>
<dbReference type="Gene3D" id="3.20.200.10">
    <property type="entry name" value="MHCK/EF2 kinase"/>
    <property type="match status" value="1"/>
</dbReference>
<evidence type="ECO:0000256" key="11">
    <source>
        <dbReference type="SAM" id="MobiDB-lite"/>
    </source>
</evidence>
<dbReference type="Ensembl" id="ENSCMIT00000028187.1">
    <property type="protein sequence ID" value="ENSCMIP00000027746.1"/>
    <property type="gene ID" value="ENSCMIG00000012073.1"/>
</dbReference>
<keyword evidence="8" id="KW-0393">Immunoglobulin domain</keyword>
<dbReference type="InterPro" id="IPR013783">
    <property type="entry name" value="Ig-like_fold"/>
</dbReference>
<dbReference type="SUPFAM" id="SSF56112">
    <property type="entry name" value="Protein kinase-like (PK-like)"/>
    <property type="match status" value="1"/>
</dbReference>
<dbReference type="EC" id="2.7.11.1" evidence="2"/>
<feature type="compositionally biased region" description="Basic and acidic residues" evidence="11">
    <location>
        <begin position="292"/>
        <end position="312"/>
    </location>
</feature>
<feature type="domain" description="Ig-like" evidence="12">
    <location>
        <begin position="21"/>
        <end position="117"/>
    </location>
</feature>
<dbReference type="Pfam" id="PF07679">
    <property type="entry name" value="I-set"/>
    <property type="match status" value="2"/>
</dbReference>
<proteinExistence type="inferred from homology"/>
<dbReference type="InParanoid" id="A0A4W3IJU7"/>
<evidence type="ECO:0000313" key="15">
    <source>
        <dbReference type="Proteomes" id="UP000314986"/>
    </source>
</evidence>
<evidence type="ECO:0000256" key="4">
    <source>
        <dbReference type="ARBA" id="ARBA00022679"/>
    </source>
</evidence>
<dbReference type="SMART" id="SM00409">
    <property type="entry name" value="IG"/>
    <property type="match status" value="2"/>
</dbReference>
<feature type="region of interest" description="Disordered" evidence="11">
    <location>
        <begin position="242"/>
        <end position="263"/>
    </location>
</feature>
<name>A0A4W3IJU7_CALMI</name>
<feature type="region of interest" description="Disordered" evidence="11">
    <location>
        <begin position="789"/>
        <end position="867"/>
    </location>
</feature>
<dbReference type="PANTHER" id="PTHR47091">
    <property type="entry name" value="ALPHA-PROTEIN KINASE 2-RELATED"/>
    <property type="match status" value="1"/>
</dbReference>
<feature type="compositionally biased region" description="Low complexity" evidence="11">
    <location>
        <begin position="180"/>
        <end position="197"/>
    </location>
</feature>
<dbReference type="GeneTree" id="ENSGT00940000158534"/>
<accession>A0A4W3IJU7</accession>
<keyword evidence="3" id="KW-0723">Serine/threonine-protein kinase</keyword>
<evidence type="ECO:0000259" key="12">
    <source>
        <dbReference type="PROSITE" id="PS50835"/>
    </source>
</evidence>
<evidence type="ECO:0000256" key="8">
    <source>
        <dbReference type="ARBA" id="ARBA00023319"/>
    </source>
</evidence>
<dbReference type="AlphaFoldDB" id="A0A4W3IJU7"/>
<dbReference type="PANTHER" id="PTHR47091:SF1">
    <property type="entry name" value="ALPHA-PROTEIN KINASE 3"/>
    <property type="match status" value="1"/>
</dbReference>
<evidence type="ECO:0000256" key="3">
    <source>
        <dbReference type="ARBA" id="ARBA00022527"/>
    </source>
</evidence>
<feature type="compositionally biased region" description="Basic and acidic residues" evidence="11">
    <location>
        <begin position="137"/>
        <end position="158"/>
    </location>
</feature>
<feature type="compositionally biased region" description="Basic and acidic residues" evidence="11">
    <location>
        <begin position="393"/>
        <end position="402"/>
    </location>
</feature>
<reference evidence="15" key="3">
    <citation type="journal article" date="2014" name="Nature">
        <title>Elephant shark genome provides unique insights into gnathostome evolution.</title>
        <authorList>
            <consortium name="International Elephant Shark Genome Sequencing Consortium"/>
            <person name="Venkatesh B."/>
            <person name="Lee A.P."/>
            <person name="Ravi V."/>
            <person name="Maurya A.K."/>
            <person name="Lian M.M."/>
            <person name="Swann J.B."/>
            <person name="Ohta Y."/>
            <person name="Flajnik M.F."/>
            <person name="Sutoh Y."/>
            <person name="Kasahara M."/>
            <person name="Hoon S."/>
            <person name="Gangu V."/>
            <person name="Roy S.W."/>
            <person name="Irimia M."/>
            <person name="Korzh V."/>
            <person name="Kondrychyn I."/>
            <person name="Lim Z.W."/>
            <person name="Tay B.H."/>
            <person name="Tohari S."/>
            <person name="Kong K.W."/>
            <person name="Ho S."/>
            <person name="Lorente-Galdos B."/>
            <person name="Quilez J."/>
            <person name="Marques-Bonet T."/>
            <person name="Raney B.J."/>
            <person name="Ingham P.W."/>
            <person name="Tay A."/>
            <person name="Hillier L.W."/>
            <person name="Minx P."/>
            <person name="Boehm T."/>
            <person name="Wilson R.K."/>
            <person name="Brenner S."/>
            <person name="Warren W.C."/>
        </authorList>
    </citation>
    <scope>NUCLEOTIDE SEQUENCE [LARGE SCALE GENOMIC DNA]</scope>
</reference>
<dbReference type="GO" id="GO:0005524">
    <property type="term" value="F:ATP binding"/>
    <property type="evidence" value="ECO:0007669"/>
    <property type="project" value="InterPro"/>
</dbReference>
<dbReference type="InterPro" id="IPR003598">
    <property type="entry name" value="Ig_sub2"/>
</dbReference>
<dbReference type="InterPro" id="IPR004166">
    <property type="entry name" value="a-kinase_dom"/>
</dbReference>
<feature type="domain" description="Alpha-type protein kinase" evidence="13">
    <location>
        <begin position="555"/>
        <end position="781"/>
    </location>
</feature>
<dbReference type="GO" id="GO:0055013">
    <property type="term" value="P:cardiac muscle cell development"/>
    <property type="evidence" value="ECO:0007669"/>
    <property type="project" value="TreeGrafter"/>
</dbReference>
<reference evidence="15" key="1">
    <citation type="journal article" date="2006" name="Science">
        <title>Ancient noncoding elements conserved in the human genome.</title>
        <authorList>
            <person name="Venkatesh B."/>
            <person name="Kirkness E.F."/>
            <person name="Loh Y.H."/>
            <person name="Halpern A.L."/>
            <person name="Lee A.P."/>
            <person name="Johnson J."/>
            <person name="Dandona N."/>
            <person name="Viswanathan L.D."/>
            <person name="Tay A."/>
            <person name="Venter J.C."/>
            <person name="Strausberg R.L."/>
            <person name="Brenner S."/>
        </authorList>
    </citation>
    <scope>NUCLEOTIDE SEQUENCE [LARGE SCALE GENOMIC DNA]</scope>
</reference>
<gene>
    <name evidence="14" type="primary">alpk3a</name>
</gene>
<dbReference type="SUPFAM" id="SSF48726">
    <property type="entry name" value="Immunoglobulin"/>
    <property type="match status" value="2"/>
</dbReference>
<dbReference type="GO" id="GO:0004674">
    <property type="term" value="F:protein serine/threonine kinase activity"/>
    <property type="evidence" value="ECO:0007669"/>
    <property type="project" value="UniProtKB-KW"/>
</dbReference>
<dbReference type="InterPro" id="IPR013098">
    <property type="entry name" value="Ig_I-set"/>
</dbReference>
<keyword evidence="15" id="KW-1185">Reference proteome</keyword>
<dbReference type="FunFam" id="2.60.40.10:FF:000069">
    <property type="entry name" value="Alpha-protein kinase 3"/>
    <property type="match status" value="1"/>
</dbReference>
<reference evidence="14" key="4">
    <citation type="submission" date="2025-08" db="UniProtKB">
        <authorList>
            <consortium name="Ensembl"/>
        </authorList>
    </citation>
    <scope>IDENTIFICATION</scope>
</reference>
<sequence length="867" mass="96047">MFPFRQTFCTIMAHLTEETQPCFETTLKSRAVSEDNDVKFHCIVTGYPEPEVTWYKDDMEMDRYCGLPKYQIFRNGKKHSLHVFKCTEEDAAIYQASARNSKGIVSCSGILEVGTMSEYKIHQRWFGKLKQKAEAKRRELERGKENMQRAPSDERVDLLRTVNPEKAQRKRKSYGQARTASASSVSASSVSASSVSANKAPVPCSTETVEDKRKEVPNGGRTLLVVTDVRSVEKALVIMGDTDTNPLGSGGDHVPVKSVPDSRAPEVSRLPCILVGDVLLKEAATTSQASEELGHRELGTPPEQGRDPKLKPSESPPPIPSATPQELAAGARRKIFVPKSKQTENTEVLPLDALNMQPQPRKEEAPVTPPAPQAPRCSPIPARRMTMLQVPKLRQEPEEKSESVSATRGETVAEVKSSTGKSEAKTEEVKSTKNPFKAPQVIRKIRAEQFTDASGNLKLWCQFFNLLSDSTVRWFKDGLCLDELKRSAGDESQLALAIVQASGKDCGVYKCVVENDYGSDSTDFLLSSGGMSGFISREDVEVGEEIEMMPVLFAKSLMDSGFWADKFFGRIMMEEVHFGAGFLGKASRVKVIYGLDPIFDSGSTCIIKVRNCIAYTTKNENSLIERNHSLTVQECKLQNTAREYNKIFAAEARTINTFGVVPEIIPLHLVYRPANNIPYATIEEELSGPFVKYSMKDKNMTVKSDSEIGHKCRAFQHWIYQWTNGNLLVTDLQDRAVIMLKCVSLCRYQGLTGNCPSSIIEDFAHAHQCNCYCEALALKSIESLQQSLKPKAARSPLPARKASQSSPQVHRKTQGSPQVQRKGLSSPQAPRKGVASPKVSRKTGDSEDSLSGVKHKTVEIPKSVRLR</sequence>
<feature type="domain" description="Ig-like" evidence="12">
    <location>
        <begin position="439"/>
        <end position="527"/>
    </location>
</feature>
<keyword evidence="5" id="KW-0677">Repeat</keyword>
<dbReference type="Pfam" id="PF02816">
    <property type="entry name" value="Alpha_kinase"/>
    <property type="match status" value="1"/>
</dbReference>
<dbReference type="PROSITE" id="PS50835">
    <property type="entry name" value="IG_LIKE"/>
    <property type="match status" value="2"/>
</dbReference>
<comment type="similarity">
    <text evidence="1">Belongs to the protein kinase superfamily. Alpha-type protein kinase family. ALPK subfamily.</text>
</comment>
<evidence type="ECO:0000313" key="14">
    <source>
        <dbReference type="Ensembl" id="ENSCMIP00000027746.1"/>
    </source>
</evidence>
<dbReference type="InterPro" id="IPR036179">
    <property type="entry name" value="Ig-like_dom_sf"/>
</dbReference>
<reference evidence="14" key="5">
    <citation type="submission" date="2025-09" db="UniProtKB">
        <authorList>
            <consortium name="Ensembl"/>
        </authorList>
    </citation>
    <scope>IDENTIFICATION</scope>
</reference>
<evidence type="ECO:0000256" key="1">
    <source>
        <dbReference type="ARBA" id="ARBA00008651"/>
    </source>
</evidence>
<dbReference type="InterPro" id="IPR003599">
    <property type="entry name" value="Ig_sub"/>
</dbReference>
<evidence type="ECO:0000256" key="9">
    <source>
        <dbReference type="ARBA" id="ARBA00047899"/>
    </source>
</evidence>
<feature type="region of interest" description="Disordered" evidence="11">
    <location>
        <begin position="392"/>
        <end position="433"/>
    </location>
</feature>
<dbReference type="GO" id="GO:0005634">
    <property type="term" value="C:nucleus"/>
    <property type="evidence" value="ECO:0007669"/>
    <property type="project" value="TreeGrafter"/>
</dbReference>